<dbReference type="AlphaFoldDB" id="J9E456"/>
<dbReference type="Proteomes" id="UP000004810">
    <property type="component" value="Unassembled WGS sequence"/>
</dbReference>
<gene>
    <name evidence="1" type="ORF">WUBG_12144</name>
</gene>
<name>J9E456_WUCBA</name>
<evidence type="ECO:0000313" key="1">
    <source>
        <dbReference type="EMBL" id="EJW76948.1"/>
    </source>
</evidence>
<proteinExistence type="predicted"/>
<dbReference type="EMBL" id="ADBV01008395">
    <property type="protein sequence ID" value="EJW76948.1"/>
    <property type="molecule type" value="Genomic_DNA"/>
</dbReference>
<accession>J9E456</accession>
<organism evidence="1 2">
    <name type="scientific">Wuchereria bancrofti</name>
    <dbReference type="NCBI Taxonomy" id="6293"/>
    <lineage>
        <taxon>Eukaryota</taxon>
        <taxon>Metazoa</taxon>
        <taxon>Ecdysozoa</taxon>
        <taxon>Nematoda</taxon>
        <taxon>Chromadorea</taxon>
        <taxon>Rhabditida</taxon>
        <taxon>Spirurina</taxon>
        <taxon>Spiruromorpha</taxon>
        <taxon>Filarioidea</taxon>
        <taxon>Onchocercidae</taxon>
        <taxon>Wuchereria</taxon>
    </lineage>
</organism>
<sequence length="101" mass="11766">MKMIGQWKGYEESIENEEKHKNNGFRNILRTFPAQSMSLEAATEKVANSPANIAMEQVKYMYSMKRSSYFDLISTGDDTIDYFPRWAGYFGSKMLLKSHYD</sequence>
<protein>
    <submittedName>
        <fullName evidence="1">Uncharacterized protein</fullName>
    </submittedName>
</protein>
<reference evidence="2" key="1">
    <citation type="submission" date="2012-08" db="EMBL/GenBank/DDBJ databases">
        <title>The Genome Sequence of Wuchereria bancrofti.</title>
        <authorList>
            <person name="Nutman T.B."/>
            <person name="Fink D.L."/>
            <person name="Russ C."/>
            <person name="Young S."/>
            <person name="Zeng Q."/>
            <person name="Koehrsen M."/>
            <person name="Alvarado L."/>
            <person name="Berlin A."/>
            <person name="Chapman S.B."/>
            <person name="Chen Z."/>
            <person name="Freedman E."/>
            <person name="Gellesch M."/>
            <person name="Goldberg J."/>
            <person name="Griggs A."/>
            <person name="Gujja S."/>
            <person name="Heilman E.R."/>
            <person name="Heiman D."/>
            <person name="Hepburn T."/>
            <person name="Howarth C."/>
            <person name="Jen D."/>
            <person name="Larson L."/>
            <person name="Lewis B."/>
            <person name="Mehta T."/>
            <person name="Park D."/>
            <person name="Pearson M."/>
            <person name="Roberts A."/>
            <person name="Saif S."/>
            <person name="Shea T."/>
            <person name="Shenoy N."/>
            <person name="Sisk P."/>
            <person name="Stolte C."/>
            <person name="Sykes S."/>
            <person name="Walk T."/>
            <person name="White J."/>
            <person name="Yandava C."/>
            <person name="Haas B."/>
            <person name="Henn M.R."/>
            <person name="Nusbaum C."/>
            <person name="Birren B."/>
        </authorList>
    </citation>
    <scope>NUCLEOTIDE SEQUENCE [LARGE SCALE GENOMIC DNA]</scope>
    <source>
        <strain evidence="2">NA</strain>
    </source>
</reference>
<evidence type="ECO:0000313" key="2">
    <source>
        <dbReference type="Proteomes" id="UP000004810"/>
    </source>
</evidence>
<comment type="caution">
    <text evidence="1">The sequence shown here is derived from an EMBL/GenBank/DDBJ whole genome shotgun (WGS) entry which is preliminary data.</text>
</comment>